<name>A0A2K9P4R9_9FIRM</name>
<proteinExistence type="predicted"/>
<dbReference type="EMBL" id="CP020991">
    <property type="protein sequence ID" value="AUO20252.1"/>
    <property type="molecule type" value="Genomic_DNA"/>
</dbReference>
<dbReference type="RefSeq" id="WP_102366383.1">
    <property type="nucleotide sequence ID" value="NZ_CP020991.1"/>
</dbReference>
<keyword evidence="3" id="KW-1185">Reference proteome</keyword>
<gene>
    <name evidence="2" type="ORF">B9O19_02110</name>
</gene>
<evidence type="ECO:0000256" key="1">
    <source>
        <dbReference type="SAM" id="SignalP"/>
    </source>
</evidence>
<keyword evidence="1" id="KW-0732">Signal</keyword>
<evidence type="ECO:0008006" key="4">
    <source>
        <dbReference type="Google" id="ProtNLM"/>
    </source>
</evidence>
<accession>A0A2K9P4R9</accession>
<sequence length="646" mass="72702">MKKIISIVIILTILLCSCVNAPVSAFEKNGDVYTTDIGALIDEQPIKSYNYQDHTYICAEDLRGYGFDVDWNNELRTLSIEKNNSIDRTSLSKDEINILKSDIPLYTKIAEVYSTDIKTYLSGELTEACNIDGKTLIQLSALNKYGYVEYDDNSRLAKLNTVKYQLDNAFETAENKTELVLGNGITYYGQTKNGVPHGIGKRFDKSVMSEFPGTISDMEYLGYFTEGTENGFYYESGTEEYTIGSYIAKDEYITFGNKELGDNLGFQHSYSTYHFRPTVNDSTTSTIDRRDGFIRSAVIDSSYLYGINVSDLSVINNGDLNVSKCDYLPKFDRFGTNNYSEISVIDENDNLYTAPFSTDSYKNAVYRRRNILDGNYSENWLLAKDNKLYIKTSNDDTEDVCTVENAVSASYQNYIDTDGTLWEDVGYGYKKIDSNVKQFSGQSYVIYLKNDGSVWTYRSAPGPGSEWIDKKDYSAPVKRADNAMSVATDGNTYYYIKQDGSLWGFGASYGGQLGYIETYSFETYDYLSSMYNYTSPVKLGDGFINVKAANNVCYALKSDGSLWGAGENEYGHILTGSDEKNVLNMVKIADDVKDFAGGSSIIYIIKTDGSLLYRGKPYYRSMVNGEYKNTIFSDFTRCDAVYEPVQ</sequence>
<dbReference type="PROSITE" id="PS51257">
    <property type="entry name" value="PROKAR_LIPOPROTEIN"/>
    <property type="match status" value="1"/>
</dbReference>
<dbReference type="OrthoDB" id="27389at2"/>
<dbReference type="InterPro" id="IPR009091">
    <property type="entry name" value="RCC1/BLIP-II"/>
</dbReference>
<dbReference type="KEGG" id="mpec:B9O19_02110"/>
<evidence type="ECO:0000313" key="2">
    <source>
        <dbReference type="EMBL" id="AUO20252.1"/>
    </source>
</evidence>
<reference evidence="2 3" key="1">
    <citation type="submission" date="2017-04" db="EMBL/GenBank/DDBJ databases">
        <title>Monoglobus pectinilyticus 14 draft genome.</title>
        <authorList>
            <person name="Kim C."/>
            <person name="Rosendale D.I."/>
            <person name="Kelly W.J."/>
            <person name="Tannock G.W."/>
            <person name="Patchett M.L."/>
            <person name="Jordens J.Z."/>
        </authorList>
    </citation>
    <scope>NUCLEOTIDE SEQUENCE [LARGE SCALE GENOMIC DNA]</scope>
    <source>
        <strain evidence="2 3">14</strain>
    </source>
</reference>
<dbReference type="Proteomes" id="UP000235589">
    <property type="component" value="Chromosome"/>
</dbReference>
<feature type="signal peptide" evidence="1">
    <location>
        <begin position="1"/>
        <end position="21"/>
    </location>
</feature>
<organism evidence="2 3">
    <name type="scientific">Monoglobus pectinilyticus</name>
    <dbReference type="NCBI Taxonomy" id="1981510"/>
    <lineage>
        <taxon>Bacteria</taxon>
        <taxon>Bacillati</taxon>
        <taxon>Bacillota</taxon>
        <taxon>Clostridia</taxon>
        <taxon>Monoglobales</taxon>
        <taxon>Monoglobaceae</taxon>
        <taxon>Monoglobus</taxon>
    </lineage>
</organism>
<dbReference type="SUPFAM" id="SSF50985">
    <property type="entry name" value="RCC1/BLIP-II"/>
    <property type="match status" value="1"/>
</dbReference>
<dbReference type="GeneID" id="98063482"/>
<evidence type="ECO:0000313" key="3">
    <source>
        <dbReference type="Proteomes" id="UP000235589"/>
    </source>
</evidence>
<feature type="chain" id="PRO_5039034434" description="Copper amine oxidase-like domain-containing protein" evidence="1">
    <location>
        <begin position="22"/>
        <end position="646"/>
    </location>
</feature>
<dbReference type="Gene3D" id="2.130.10.30">
    <property type="entry name" value="Regulator of chromosome condensation 1/beta-lactamase-inhibitor protein II"/>
    <property type="match status" value="1"/>
</dbReference>
<protein>
    <recommendedName>
        <fullName evidence="4">Copper amine oxidase-like domain-containing protein</fullName>
    </recommendedName>
</protein>
<dbReference type="AlphaFoldDB" id="A0A2K9P4R9"/>